<dbReference type="CDD" id="cd00071">
    <property type="entry name" value="GMPK"/>
    <property type="match status" value="1"/>
</dbReference>
<keyword evidence="8" id="KW-0547">Nucleotide-binding</keyword>
<dbReference type="GO" id="GO:0005829">
    <property type="term" value="C:cytosol"/>
    <property type="evidence" value="ECO:0007669"/>
    <property type="project" value="TreeGrafter"/>
</dbReference>
<evidence type="ECO:0000256" key="5">
    <source>
        <dbReference type="ARBA" id="ARBA00016296"/>
    </source>
</evidence>
<evidence type="ECO:0000256" key="6">
    <source>
        <dbReference type="ARBA" id="ARBA00022490"/>
    </source>
</evidence>
<evidence type="ECO:0000256" key="10">
    <source>
        <dbReference type="ARBA" id="ARBA00022840"/>
    </source>
</evidence>
<sequence>MIDSKKGVFVLVSAPSGGGKNAIIRGLLSRFPDAVQLVTTTTREKRPGEKEGVDYYYISKQAFQEKKDADAFVEYNEYAGNWYGTQWEHLNAALGQYSIVFSQAEVHGKRHLDDLGIPHIAIFLLPENLDILRKRIEERGGTTEESIKERLETAKAEIAASNGYDLRIVNKDGYIEDTITDIVSYLDTEHGLTVHIDKK</sequence>
<dbReference type="GO" id="GO:0004385">
    <property type="term" value="F:GMP kinase activity"/>
    <property type="evidence" value="ECO:0007669"/>
    <property type="project" value="UniProtKB-EC"/>
</dbReference>
<keyword evidence="9 14" id="KW-0418">Kinase</keyword>
<comment type="caution">
    <text evidence="14">The sequence shown here is derived from an EMBL/GenBank/DDBJ whole genome shotgun (WGS) entry which is preliminary data.</text>
</comment>
<evidence type="ECO:0000256" key="9">
    <source>
        <dbReference type="ARBA" id="ARBA00022777"/>
    </source>
</evidence>
<accession>A0A2M6W2N9</accession>
<keyword evidence="7" id="KW-0808">Transferase</keyword>
<evidence type="ECO:0000256" key="3">
    <source>
        <dbReference type="ARBA" id="ARBA00005790"/>
    </source>
</evidence>
<evidence type="ECO:0000313" key="15">
    <source>
        <dbReference type="Proteomes" id="UP000229362"/>
    </source>
</evidence>
<keyword evidence="6" id="KW-0963">Cytoplasm</keyword>
<comment type="similarity">
    <text evidence="3">Belongs to the guanylate kinase family.</text>
</comment>
<organism evidence="14 15">
    <name type="scientific">Candidatus Magasanikbacteria bacterium CG10_big_fil_rev_8_21_14_0_10_43_6</name>
    <dbReference type="NCBI Taxonomy" id="1974650"/>
    <lineage>
        <taxon>Bacteria</taxon>
        <taxon>Candidatus Magasanikiibacteriota</taxon>
    </lineage>
</organism>
<dbReference type="PROSITE" id="PS50052">
    <property type="entry name" value="GUANYLATE_KINASE_2"/>
    <property type="match status" value="1"/>
</dbReference>
<dbReference type="Gene3D" id="3.30.63.10">
    <property type="entry name" value="Guanylate Kinase phosphate binding domain"/>
    <property type="match status" value="1"/>
</dbReference>
<dbReference type="Pfam" id="PF00625">
    <property type="entry name" value="Guanylate_kin"/>
    <property type="match status" value="1"/>
</dbReference>
<evidence type="ECO:0000256" key="7">
    <source>
        <dbReference type="ARBA" id="ARBA00022679"/>
    </source>
</evidence>
<evidence type="ECO:0000259" key="13">
    <source>
        <dbReference type="PROSITE" id="PS50052"/>
    </source>
</evidence>
<dbReference type="Gene3D" id="3.40.50.300">
    <property type="entry name" value="P-loop containing nucleotide triphosphate hydrolases"/>
    <property type="match status" value="1"/>
</dbReference>
<evidence type="ECO:0000256" key="12">
    <source>
        <dbReference type="ARBA" id="ARBA00048594"/>
    </source>
</evidence>
<protein>
    <recommendedName>
        <fullName evidence="5">Guanylate kinase</fullName>
        <ecNumber evidence="4">2.7.4.8</ecNumber>
    </recommendedName>
    <alternativeName>
        <fullName evidence="11">GMP kinase</fullName>
    </alternativeName>
</protein>
<reference evidence="15" key="1">
    <citation type="submission" date="2017-09" db="EMBL/GenBank/DDBJ databases">
        <title>Depth-based differentiation of microbial function through sediment-hosted aquifers and enrichment of novel symbionts in the deep terrestrial subsurface.</title>
        <authorList>
            <person name="Probst A.J."/>
            <person name="Ladd B."/>
            <person name="Jarett J.K."/>
            <person name="Geller-Mcgrath D.E."/>
            <person name="Sieber C.M.K."/>
            <person name="Emerson J.B."/>
            <person name="Anantharaman K."/>
            <person name="Thomas B.C."/>
            <person name="Malmstrom R."/>
            <person name="Stieglmeier M."/>
            <person name="Klingl A."/>
            <person name="Woyke T."/>
            <person name="Ryan C.M."/>
            <person name="Banfield J.F."/>
        </authorList>
    </citation>
    <scope>NUCLEOTIDE SEQUENCE [LARGE SCALE GENOMIC DNA]</scope>
</reference>
<evidence type="ECO:0000313" key="14">
    <source>
        <dbReference type="EMBL" id="PIT86980.1"/>
    </source>
</evidence>
<dbReference type="AlphaFoldDB" id="A0A2M6W2N9"/>
<dbReference type="PANTHER" id="PTHR23117">
    <property type="entry name" value="GUANYLATE KINASE-RELATED"/>
    <property type="match status" value="1"/>
</dbReference>
<evidence type="ECO:0000256" key="8">
    <source>
        <dbReference type="ARBA" id="ARBA00022741"/>
    </source>
</evidence>
<comment type="subcellular location">
    <subcellularLocation>
        <location evidence="2">Cytoplasm</location>
    </subcellularLocation>
</comment>
<feature type="domain" description="Guanylate kinase-like" evidence="13">
    <location>
        <begin position="7"/>
        <end position="187"/>
    </location>
</feature>
<dbReference type="InterPro" id="IPR008144">
    <property type="entry name" value="Guanylate_kin-like_dom"/>
</dbReference>
<dbReference type="InterPro" id="IPR008145">
    <property type="entry name" value="GK/Ca_channel_bsu"/>
</dbReference>
<gene>
    <name evidence="14" type="ORF">COU33_00185</name>
</gene>
<evidence type="ECO:0000256" key="2">
    <source>
        <dbReference type="ARBA" id="ARBA00004496"/>
    </source>
</evidence>
<dbReference type="InterPro" id="IPR020590">
    <property type="entry name" value="Guanylate_kinase_CS"/>
</dbReference>
<dbReference type="FunFam" id="3.30.63.10:FF:000005">
    <property type="entry name" value="Guanylate kinase"/>
    <property type="match status" value="1"/>
</dbReference>
<keyword evidence="10" id="KW-0067">ATP-binding</keyword>
<comment type="catalytic activity">
    <reaction evidence="12">
        <text>GMP + ATP = GDP + ADP</text>
        <dbReference type="Rhea" id="RHEA:20780"/>
        <dbReference type="ChEBI" id="CHEBI:30616"/>
        <dbReference type="ChEBI" id="CHEBI:58115"/>
        <dbReference type="ChEBI" id="CHEBI:58189"/>
        <dbReference type="ChEBI" id="CHEBI:456216"/>
        <dbReference type="EC" id="2.7.4.8"/>
    </reaction>
</comment>
<evidence type="ECO:0000256" key="1">
    <source>
        <dbReference type="ARBA" id="ARBA00003531"/>
    </source>
</evidence>
<evidence type="ECO:0000256" key="4">
    <source>
        <dbReference type="ARBA" id="ARBA00012961"/>
    </source>
</evidence>
<dbReference type="SMART" id="SM00072">
    <property type="entry name" value="GuKc"/>
    <property type="match status" value="1"/>
</dbReference>
<dbReference type="PANTHER" id="PTHR23117:SF13">
    <property type="entry name" value="GUANYLATE KINASE"/>
    <property type="match status" value="1"/>
</dbReference>
<dbReference type="Proteomes" id="UP000229362">
    <property type="component" value="Unassembled WGS sequence"/>
</dbReference>
<proteinExistence type="inferred from homology"/>
<dbReference type="GO" id="GO:0005524">
    <property type="term" value="F:ATP binding"/>
    <property type="evidence" value="ECO:0007669"/>
    <property type="project" value="UniProtKB-KW"/>
</dbReference>
<evidence type="ECO:0000256" key="11">
    <source>
        <dbReference type="ARBA" id="ARBA00030128"/>
    </source>
</evidence>
<dbReference type="EC" id="2.7.4.8" evidence="4"/>
<dbReference type="InterPro" id="IPR027417">
    <property type="entry name" value="P-loop_NTPase"/>
</dbReference>
<dbReference type="PROSITE" id="PS00856">
    <property type="entry name" value="GUANYLATE_KINASE_1"/>
    <property type="match status" value="1"/>
</dbReference>
<comment type="function">
    <text evidence="1">Essential for recycling GMP and indirectly, cGMP.</text>
</comment>
<dbReference type="EMBL" id="PFBZ01000009">
    <property type="protein sequence ID" value="PIT86980.1"/>
    <property type="molecule type" value="Genomic_DNA"/>
</dbReference>
<name>A0A2M6W2N9_9BACT</name>
<dbReference type="SUPFAM" id="SSF52540">
    <property type="entry name" value="P-loop containing nucleoside triphosphate hydrolases"/>
    <property type="match status" value="1"/>
</dbReference>